<dbReference type="FunFam" id="3.10.280.10:FF:000007">
    <property type="entry name" value="Regulatory protein SUAPRGA1"/>
    <property type="match status" value="1"/>
</dbReference>
<dbReference type="PANTHER" id="PTHR10826">
    <property type="entry name" value="COMPLEMENT COMPONENT 1"/>
    <property type="match status" value="1"/>
</dbReference>
<protein>
    <submittedName>
        <fullName evidence="2">Mitochondrial glycoprotein</fullName>
    </submittedName>
</protein>
<evidence type="ECO:0000256" key="1">
    <source>
        <dbReference type="SAM" id="MobiDB-lite"/>
    </source>
</evidence>
<dbReference type="InterPro" id="IPR003428">
    <property type="entry name" value="MAM33"/>
</dbReference>
<dbReference type="Gene3D" id="3.10.280.10">
    <property type="entry name" value="Mitochondrial glycoprotein"/>
    <property type="match status" value="1"/>
</dbReference>
<dbReference type="Pfam" id="PF02330">
    <property type="entry name" value="MAM33"/>
    <property type="match status" value="1"/>
</dbReference>
<feature type="region of interest" description="Disordered" evidence="1">
    <location>
        <begin position="147"/>
        <end position="173"/>
    </location>
</feature>
<sequence length="295" mass="32477">MMSLRTLARAAPRAISRASSVQTVSRAASSNLLKSTRTTAFLRPQQASAFSTTVFRRAAAESETDEELSSKLASEIEFEEDVKDNEPQPASIKDFLDNGPFEIKDIPGKEEVVLTRNFGNEKITVTFSIADLQTFDQEGMYDDDAALSDEDVRSPEQQSSRDSAAEAEEDDLNDAAEEASVPCRLNIVVEKANNGALAIEAIAQDGAIVVENLFYYKDAKLAHAASAEASHDAQDVYPGPPFGSLDEDLQILMERYLEERGITQALAVFVPDYMDMKEQKEYLAWLNNVKGFIDA</sequence>
<dbReference type="SUPFAM" id="SSF54529">
    <property type="entry name" value="Mitochondrial glycoprotein MAM33-like"/>
    <property type="match status" value="1"/>
</dbReference>
<evidence type="ECO:0000313" key="2">
    <source>
        <dbReference type="EMBL" id="KAK0649488.1"/>
    </source>
</evidence>
<dbReference type="PANTHER" id="PTHR10826:SF1">
    <property type="entry name" value="COMPLEMENT COMPONENT 1 Q SUBCOMPONENT-BINDING PROTEIN, MITOCHONDRIAL"/>
    <property type="match status" value="1"/>
</dbReference>
<name>A0AA39YBI3_9PEZI</name>
<keyword evidence="3" id="KW-1185">Reference proteome</keyword>
<accession>A0AA39YBI3</accession>
<dbReference type="Proteomes" id="UP001174936">
    <property type="component" value="Unassembled WGS sequence"/>
</dbReference>
<organism evidence="2 3">
    <name type="scientific">Cercophora newfieldiana</name>
    <dbReference type="NCBI Taxonomy" id="92897"/>
    <lineage>
        <taxon>Eukaryota</taxon>
        <taxon>Fungi</taxon>
        <taxon>Dikarya</taxon>
        <taxon>Ascomycota</taxon>
        <taxon>Pezizomycotina</taxon>
        <taxon>Sordariomycetes</taxon>
        <taxon>Sordariomycetidae</taxon>
        <taxon>Sordariales</taxon>
        <taxon>Lasiosphaeriaceae</taxon>
        <taxon>Cercophora</taxon>
    </lineage>
</organism>
<reference evidence="2" key="1">
    <citation type="submission" date="2023-06" db="EMBL/GenBank/DDBJ databases">
        <title>Genome-scale phylogeny and comparative genomics of the fungal order Sordariales.</title>
        <authorList>
            <consortium name="Lawrence Berkeley National Laboratory"/>
            <person name="Hensen N."/>
            <person name="Bonometti L."/>
            <person name="Westerberg I."/>
            <person name="Brannstrom I.O."/>
            <person name="Guillou S."/>
            <person name="Cros-Aarteil S."/>
            <person name="Calhoun S."/>
            <person name="Haridas S."/>
            <person name="Kuo A."/>
            <person name="Mondo S."/>
            <person name="Pangilinan J."/>
            <person name="Riley R."/>
            <person name="Labutti K."/>
            <person name="Andreopoulos B."/>
            <person name="Lipzen A."/>
            <person name="Chen C."/>
            <person name="Yanf M."/>
            <person name="Daum C."/>
            <person name="Ng V."/>
            <person name="Clum A."/>
            <person name="Steindorff A."/>
            <person name="Ohm R."/>
            <person name="Martin F."/>
            <person name="Silar P."/>
            <person name="Natvig D."/>
            <person name="Lalanne C."/>
            <person name="Gautier V."/>
            <person name="Ament-Velasquez S.L."/>
            <person name="Kruys A."/>
            <person name="Hutchinson M.I."/>
            <person name="Powell A.J."/>
            <person name="Barry K."/>
            <person name="Miller A.N."/>
            <person name="Grigoriev I.V."/>
            <person name="Debuchy R."/>
            <person name="Gladieux P."/>
            <person name="Thoren M.H."/>
            <person name="Johannesson H."/>
        </authorList>
    </citation>
    <scope>NUCLEOTIDE SEQUENCE</scope>
    <source>
        <strain evidence="2">SMH2532-1</strain>
    </source>
</reference>
<dbReference type="InterPro" id="IPR036561">
    <property type="entry name" value="MAM33_sf"/>
</dbReference>
<dbReference type="GO" id="GO:0005759">
    <property type="term" value="C:mitochondrial matrix"/>
    <property type="evidence" value="ECO:0007669"/>
    <property type="project" value="InterPro"/>
</dbReference>
<proteinExistence type="predicted"/>
<dbReference type="GO" id="GO:0042256">
    <property type="term" value="P:cytosolic ribosome assembly"/>
    <property type="evidence" value="ECO:0007669"/>
    <property type="project" value="TreeGrafter"/>
</dbReference>
<gene>
    <name evidence="2" type="ORF">B0T16DRAFT_410186</name>
</gene>
<comment type="caution">
    <text evidence="2">The sequence shown here is derived from an EMBL/GenBank/DDBJ whole genome shotgun (WGS) entry which is preliminary data.</text>
</comment>
<dbReference type="EMBL" id="JAULSV010000003">
    <property type="protein sequence ID" value="KAK0649488.1"/>
    <property type="molecule type" value="Genomic_DNA"/>
</dbReference>
<evidence type="ECO:0000313" key="3">
    <source>
        <dbReference type="Proteomes" id="UP001174936"/>
    </source>
</evidence>
<dbReference type="AlphaFoldDB" id="A0AA39YBI3"/>